<feature type="non-terminal residue" evidence="2">
    <location>
        <position position="1"/>
    </location>
</feature>
<feature type="domain" description="Coilin tudor" evidence="1">
    <location>
        <begin position="27"/>
        <end position="113"/>
    </location>
</feature>
<dbReference type="Proteomes" id="UP000015453">
    <property type="component" value="Unassembled WGS sequence"/>
</dbReference>
<sequence>EFETNRKPIYVLNSSCLKWIFVLFFFQEGDVIAYRILELSSTWTPELSDFRVGKVSRYHVESNQTTILPVPEYSIFPENTDEDEAQPDNSVYKDDGSLETDFSSLVDVRIVKRVSWEPQE</sequence>
<dbReference type="GO" id="GO:0030620">
    <property type="term" value="F:U2 snRNA binding"/>
    <property type="evidence" value="ECO:0007669"/>
    <property type="project" value="TreeGrafter"/>
</dbReference>
<dbReference type="EMBL" id="AUSU01010183">
    <property type="protein sequence ID" value="EPS57479.1"/>
    <property type="molecule type" value="Genomic_DNA"/>
</dbReference>
<reference evidence="2 3" key="1">
    <citation type="journal article" date="2013" name="BMC Genomics">
        <title>The miniature genome of a carnivorous plant Genlisea aurea contains a low number of genes and short non-coding sequences.</title>
        <authorList>
            <person name="Leushkin E.V."/>
            <person name="Sutormin R.A."/>
            <person name="Nabieva E.R."/>
            <person name="Penin A.A."/>
            <person name="Kondrashov A.S."/>
            <person name="Logacheva M.D."/>
        </authorList>
    </citation>
    <scope>NUCLEOTIDE SEQUENCE [LARGE SCALE GENOMIC DNA]</scope>
</reference>
<dbReference type="InterPro" id="IPR056398">
    <property type="entry name" value="Tudor_Coilin"/>
</dbReference>
<dbReference type="Pfam" id="PF23086">
    <property type="entry name" value="Tudor_Coilin"/>
    <property type="match status" value="1"/>
</dbReference>
<evidence type="ECO:0000313" key="3">
    <source>
        <dbReference type="Proteomes" id="UP000015453"/>
    </source>
</evidence>
<proteinExistence type="predicted"/>
<organism evidence="2 3">
    <name type="scientific">Genlisea aurea</name>
    <dbReference type="NCBI Taxonomy" id="192259"/>
    <lineage>
        <taxon>Eukaryota</taxon>
        <taxon>Viridiplantae</taxon>
        <taxon>Streptophyta</taxon>
        <taxon>Embryophyta</taxon>
        <taxon>Tracheophyta</taxon>
        <taxon>Spermatophyta</taxon>
        <taxon>Magnoliopsida</taxon>
        <taxon>eudicotyledons</taxon>
        <taxon>Gunneridae</taxon>
        <taxon>Pentapetalae</taxon>
        <taxon>asterids</taxon>
        <taxon>lamiids</taxon>
        <taxon>Lamiales</taxon>
        <taxon>Lentibulariaceae</taxon>
        <taxon>Genlisea</taxon>
    </lineage>
</organism>
<dbReference type="GO" id="GO:0000387">
    <property type="term" value="P:spliceosomal snRNP assembly"/>
    <property type="evidence" value="ECO:0007669"/>
    <property type="project" value="TreeGrafter"/>
</dbReference>
<gene>
    <name evidence="2" type="ORF">M569_17338</name>
</gene>
<dbReference type="PANTHER" id="PTHR15197:SF0">
    <property type="entry name" value="COILIN"/>
    <property type="match status" value="1"/>
</dbReference>
<evidence type="ECO:0000259" key="1">
    <source>
        <dbReference type="Pfam" id="PF23086"/>
    </source>
</evidence>
<keyword evidence="3" id="KW-1185">Reference proteome</keyword>
<dbReference type="AlphaFoldDB" id="S8BSV9"/>
<accession>S8BSV9</accession>
<dbReference type="OrthoDB" id="74813at2759"/>
<evidence type="ECO:0000313" key="2">
    <source>
        <dbReference type="EMBL" id="EPS57479.1"/>
    </source>
</evidence>
<name>S8BSV9_9LAMI</name>
<comment type="caution">
    <text evidence="2">The sequence shown here is derived from an EMBL/GenBank/DDBJ whole genome shotgun (WGS) entry which is preliminary data.</text>
</comment>
<feature type="non-terminal residue" evidence="2">
    <location>
        <position position="120"/>
    </location>
</feature>
<dbReference type="GO" id="GO:0030619">
    <property type="term" value="F:U1 snRNA binding"/>
    <property type="evidence" value="ECO:0007669"/>
    <property type="project" value="TreeGrafter"/>
</dbReference>
<dbReference type="InterPro" id="IPR024822">
    <property type="entry name" value="Coilin"/>
</dbReference>
<protein>
    <recommendedName>
        <fullName evidence="1">Coilin tudor domain-containing protein</fullName>
    </recommendedName>
</protein>
<dbReference type="PANTHER" id="PTHR15197">
    <property type="entry name" value="COILIN P80"/>
    <property type="match status" value="1"/>
</dbReference>
<dbReference type="GO" id="GO:0015030">
    <property type="term" value="C:Cajal body"/>
    <property type="evidence" value="ECO:0007669"/>
    <property type="project" value="TreeGrafter"/>
</dbReference>